<dbReference type="OMA" id="EAWELRM"/>
<dbReference type="GO" id="GO:0016020">
    <property type="term" value="C:membrane"/>
    <property type="evidence" value="ECO:0007669"/>
    <property type="project" value="GOC"/>
</dbReference>
<dbReference type="Proteomes" id="UP000002499">
    <property type="component" value="Unassembled WGS sequence"/>
</dbReference>
<dbReference type="eggNOG" id="KOG3332">
    <property type="taxonomic scope" value="Eukaryota"/>
</dbReference>
<keyword evidence="3" id="KW-0812">Transmembrane</keyword>
<dbReference type="EC" id="3.5.1.89" evidence="2"/>
<evidence type="ECO:0000313" key="4">
    <source>
        <dbReference type="EMBL" id="EFY87671.1"/>
    </source>
</evidence>
<gene>
    <name evidence="4" type="ORF">MAC_06265</name>
</gene>
<dbReference type="InParanoid" id="E9E8R7"/>
<organism evidence="5">
    <name type="scientific">Metarhizium acridum (strain CQMa 102)</name>
    <dbReference type="NCBI Taxonomy" id="655827"/>
    <lineage>
        <taxon>Eukaryota</taxon>
        <taxon>Fungi</taxon>
        <taxon>Dikarya</taxon>
        <taxon>Ascomycota</taxon>
        <taxon>Pezizomycotina</taxon>
        <taxon>Sordariomycetes</taxon>
        <taxon>Hypocreomycetidae</taxon>
        <taxon>Hypocreales</taxon>
        <taxon>Clavicipitaceae</taxon>
        <taxon>Metarhizium</taxon>
    </lineage>
</organism>
<dbReference type="SUPFAM" id="SSF102588">
    <property type="entry name" value="LmbE-like"/>
    <property type="match status" value="1"/>
</dbReference>
<dbReference type="Pfam" id="PF02585">
    <property type="entry name" value="PIG-L"/>
    <property type="match status" value="1"/>
</dbReference>
<reference evidence="4 5" key="1">
    <citation type="journal article" date="2011" name="PLoS Genet.">
        <title>Genome sequencing and comparative transcriptomics of the model entomopathogenic fungi Metarhizium anisopliae and M. acridum.</title>
        <authorList>
            <person name="Gao Q."/>
            <person name="Jin K."/>
            <person name="Ying S.H."/>
            <person name="Zhang Y."/>
            <person name="Xiao G."/>
            <person name="Shang Y."/>
            <person name="Duan Z."/>
            <person name="Hu X."/>
            <person name="Xie X.Q."/>
            <person name="Zhou G."/>
            <person name="Peng G."/>
            <person name="Luo Z."/>
            <person name="Huang W."/>
            <person name="Wang B."/>
            <person name="Fang W."/>
            <person name="Wang S."/>
            <person name="Zhong Y."/>
            <person name="Ma L.J."/>
            <person name="St Leger R.J."/>
            <person name="Zhao G.P."/>
            <person name="Pei Y."/>
            <person name="Feng M.G."/>
            <person name="Xia Y."/>
            <person name="Wang C."/>
        </authorList>
    </citation>
    <scope>NUCLEOTIDE SEQUENCE [LARGE SCALE GENOMIC DNA]</scope>
    <source>
        <strain evidence="4 5">CQMa 102</strain>
    </source>
</reference>
<dbReference type="GO" id="GO:0000225">
    <property type="term" value="F:N-acetylglucosaminylphosphatidylinositol deacetylase activity"/>
    <property type="evidence" value="ECO:0007669"/>
    <property type="project" value="UniProtKB-EC"/>
</dbReference>
<evidence type="ECO:0000256" key="3">
    <source>
        <dbReference type="SAM" id="Phobius"/>
    </source>
</evidence>
<accession>E9E8R7</accession>
<dbReference type="InterPro" id="IPR003737">
    <property type="entry name" value="GlcNAc_PI_deacetylase-related"/>
</dbReference>
<dbReference type="HOGENOM" id="CLU_034979_2_1_1"/>
<dbReference type="Gene3D" id="3.40.50.10320">
    <property type="entry name" value="LmbE-like"/>
    <property type="match status" value="1"/>
</dbReference>
<feature type="transmembrane region" description="Helical" evidence="3">
    <location>
        <begin position="28"/>
        <end position="51"/>
    </location>
</feature>
<dbReference type="PANTHER" id="PTHR12993:SF11">
    <property type="entry name" value="N-ACETYLGLUCOSAMINYL-PHOSPHATIDYLINOSITOL DE-N-ACETYLASE"/>
    <property type="match status" value="1"/>
</dbReference>
<dbReference type="UniPathway" id="UPA00196"/>
<dbReference type="GO" id="GO:0006506">
    <property type="term" value="P:GPI anchor biosynthetic process"/>
    <property type="evidence" value="ECO:0007669"/>
    <property type="project" value="UniProtKB-UniPathway"/>
</dbReference>
<proteinExistence type="inferred from homology"/>
<evidence type="ECO:0000256" key="1">
    <source>
        <dbReference type="ARBA" id="ARBA00006066"/>
    </source>
</evidence>
<dbReference type="AlphaFoldDB" id="E9E8R7"/>
<protein>
    <recommendedName>
        <fullName evidence="2">N-acetylglucosaminylphosphatidylinositol deacetylase</fullName>
        <ecNumber evidence="2">3.5.1.89</ecNumber>
    </recommendedName>
</protein>
<dbReference type="InterPro" id="IPR024078">
    <property type="entry name" value="LmbE-like_dom_sf"/>
</dbReference>
<keyword evidence="5" id="KW-1185">Reference proteome</keyword>
<comment type="similarity">
    <text evidence="1">Belongs to the PIGL family.</text>
</comment>
<name>E9E8R7_METAQ</name>
<keyword evidence="3" id="KW-0472">Membrane</keyword>
<dbReference type="PANTHER" id="PTHR12993">
    <property type="entry name" value="N-ACETYLGLUCOSAMINYL-PHOSPHATIDYLINOSITOL DE-N-ACETYLASE-RELATED"/>
    <property type="match status" value="1"/>
</dbReference>
<keyword evidence="3" id="KW-1133">Transmembrane helix</keyword>
<evidence type="ECO:0000313" key="5">
    <source>
        <dbReference type="Proteomes" id="UP000002499"/>
    </source>
</evidence>
<dbReference type="OrthoDB" id="440160at2759"/>
<dbReference type="STRING" id="655827.E9E8R7"/>
<evidence type="ECO:0000256" key="2">
    <source>
        <dbReference type="ARBA" id="ARBA00012176"/>
    </source>
</evidence>
<dbReference type="GO" id="GO:0005783">
    <property type="term" value="C:endoplasmic reticulum"/>
    <property type="evidence" value="ECO:0007669"/>
    <property type="project" value="TreeGrafter"/>
</dbReference>
<sequence length="213" mass="23808">MVRKLTNVVQPVSRACHWLVATRVRRRWFLRIALIVCLFPLLLQWFLAYIVGGDARLLPPELLKAKNLLIVTAHPDDECLFFSPSILGVLDRNKSIKGGLVVMSTGNNYGLGETRRKELLGSCEALGIDTSRCVALDHPDLQDNPKVWWEEAKIKPILKEYIEKWDIDAVSDASKGTRAAIQPTDNARKQIITFDEGGVSGHNNHRAVSSAVK</sequence>
<dbReference type="EMBL" id="GL698523">
    <property type="protein sequence ID" value="EFY87671.1"/>
    <property type="molecule type" value="Genomic_DNA"/>
</dbReference>